<dbReference type="Gene3D" id="2.60.40.10">
    <property type="entry name" value="Immunoglobulins"/>
    <property type="match status" value="2"/>
</dbReference>
<keyword evidence="10" id="KW-0325">Glycoprotein</keyword>
<name>A0A1B6DUK1_9HEMI</name>
<feature type="domain" description="Fibronectin type-III" evidence="12">
    <location>
        <begin position="1"/>
        <end position="67"/>
    </location>
</feature>
<evidence type="ECO:0000256" key="5">
    <source>
        <dbReference type="ARBA" id="ARBA00022889"/>
    </source>
</evidence>
<keyword evidence="2" id="KW-0812">Transmembrane</keyword>
<dbReference type="SMART" id="SM00060">
    <property type="entry name" value="FN3"/>
    <property type="match status" value="1"/>
</dbReference>
<dbReference type="InterPro" id="IPR050379">
    <property type="entry name" value="Type-I_Cytokine_Rcpt"/>
</dbReference>
<organism evidence="13">
    <name type="scientific">Clastoptera arizonana</name>
    <name type="common">Arizona spittle bug</name>
    <dbReference type="NCBI Taxonomy" id="38151"/>
    <lineage>
        <taxon>Eukaryota</taxon>
        <taxon>Metazoa</taxon>
        <taxon>Ecdysozoa</taxon>
        <taxon>Arthropoda</taxon>
        <taxon>Hexapoda</taxon>
        <taxon>Insecta</taxon>
        <taxon>Pterygota</taxon>
        <taxon>Neoptera</taxon>
        <taxon>Paraneoptera</taxon>
        <taxon>Hemiptera</taxon>
        <taxon>Auchenorrhyncha</taxon>
        <taxon>Cercopoidea</taxon>
        <taxon>Clastopteridae</taxon>
        <taxon>Clastoptera</taxon>
    </lineage>
</organism>
<dbReference type="InterPro" id="IPR036116">
    <property type="entry name" value="FN3_sf"/>
</dbReference>
<dbReference type="GO" id="GO:0019955">
    <property type="term" value="F:cytokine binding"/>
    <property type="evidence" value="ECO:0007669"/>
    <property type="project" value="TreeGrafter"/>
</dbReference>
<feature type="non-terminal residue" evidence="13">
    <location>
        <position position="1"/>
    </location>
</feature>
<keyword evidence="9" id="KW-0675">Receptor</keyword>
<reference evidence="13" key="1">
    <citation type="submission" date="2015-12" db="EMBL/GenBank/DDBJ databases">
        <title>De novo transcriptome assembly of four potential Pierce s Disease insect vectors from Arizona vineyards.</title>
        <authorList>
            <person name="Tassone E.E."/>
        </authorList>
    </citation>
    <scope>NUCLEOTIDE SEQUENCE</scope>
</reference>
<evidence type="ECO:0000256" key="3">
    <source>
        <dbReference type="ARBA" id="ARBA00022729"/>
    </source>
</evidence>
<dbReference type="CDD" id="cd00063">
    <property type="entry name" value="FN3"/>
    <property type="match status" value="2"/>
</dbReference>
<dbReference type="Pfam" id="PF00041">
    <property type="entry name" value="fn3"/>
    <property type="match status" value="2"/>
</dbReference>
<accession>A0A1B6DUK1</accession>
<evidence type="ECO:0000256" key="8">
    <source>
        <dbReference type="ARBA" id="ARBA00023157"/>
    </source>
</evidence>
<feature type="non-terminal residue" evidence="13">
    <location>
        <position position="151"/>
    </location>
</feature>
<dbReference type="GO" id="GO:0043235">
    <property type="term" value="C:receptor complex"/>
    <property type="evidence" value="ECO:0007669"/>
    <property type="project" value="TreeGrafter"/>
</dbReference>
<dbReference type="PROSITE" id="PS50853">
    <property type="entry name" value="FN3"/>
    <property type="match status" value="2"/>
</dbReference>
<dbReference type="PANTHER" id="PTHR23036:SF151">
    <property type="entry name" value="FIBRONECTIN TYPE-III DOMAIN-CONTAINING PROTEIN"/>
    <property type="match status" value="1"/>
</dbReference>
<keyword evidence="4" id="KW-0677">Repeat</keyword>
<evidence type="ECO:0000256" key="4">
    <source>
        <dbReference type="ARBA" id="ARBA00022737"/>
    </source>
</evidence>
<evidence type="ECO:0000256" key="7">
    <source>
        <dbReference type="ARBA" id="ARBA00023136"/>
    </source>
</evidence>
<keyword evidence="11" id="KW-0393">Immunoglobulin domain</keyword>
<dbReference type="SUPFAM" id="SSF49265">
    <property type="entry name" value="Fibronectin type III"/>
    <property type="match status" value="1"/>
</dbReference>
<dbReference type="EMBL" id="GEDC01007946">
    <property type="protein sequence ID" value="JAS29352.1"/>
    <property type="molecule type" value="Transcribed_RNA"/>
</dbReference>
<keyword evidence="6" id="KW-1133">Transmembrane helix</keyword>
<evidence type="ECO:0000256" key="2">
    <source>
        <dbReference type="ARBA" id="ARBA00022692"/>
    </source>
</evidence>
<evidence type="ECO:0000259" key="12">
    <source>
        <dbReference type="PROSITE" id="PS50853"/>
    </source>
</evidence>
<proteinExistence type="predicted"/>
<comment type="subcellular location">
    <subcellularLocation>
        <location evidence="1">Membrane</location>
    </subcellularLocation>
</comment>
<dbReference type="GO" id="GO:0048731">
    <property type="term" value="P:system development"/>
    <property type="evidence" value="ECO:0007669"/>
    <property type="project" value="UniProtKB-ARBA"/>
</dbReference>
<evidence type="ECO:0000256" key="9">
    <source>
        <dbReference type="ARBA" id="ARBA00023170"/>
    </source>
</evidence>
<dbReference type="InterPro" id="IPR013783">
    <property type="entry name" value="Ig-like_fold"/>
</dbReference>
<keyword evidence="5" id="KW-0130">Cell adhesion</keyword>
<dbReference type="GO" id="GO:0004896">
    <property type="term" value="F:cytokine receptor activity"/>
    <property type="evidence" value="ECO:0007669"/>
    <property type="project" value="TreeGrafter"/>
</dbReference>
<evidence type="ECO:0000256" key="1">
    <source>
        <dbReference type="ARBA" id="ARBA00004370"/>
    </source>
</evidence>
<dbReference type="GO" id="GO:0009897">
    <property type="term" value="C:external side of plasma membrane"/>
    <property type="evidence" value="ECO:0007669"/>
    <property type="project" value="TreeGrafter"/>
</dbReference>
<gene>
    <name evidence="13" type="ORF">g.44869</name>
</gene>
<dbReference type="GO" id="GO:0007155">
    <property type="term" value="P:cell adhesion"/>
    <property type="evidence" value="ECO:0007669"/>
    <property type="project" value="UniProtKB-KW"/>
</dbReference>
<evidence type="ECO:0000256" key="6">
    <source>
        <dbReference type="ARBA" id="ARBA00022989"/>
    </source>
</evidence>
<protein>
    <recommendedName>
        <fullName evidence="12">Fibronectin type-III domain-containing protein</fullName>
    </recommendedName>
</protein>
<dbReference type="PANTHER" id="PTHR23036">
    <property type="entry name" value="CYTOKINE RECEPTOR"/>
    <property type="match status" value="1"/>
</dbReference>
<keyword evidence="7" id="KW-0472">Membrane</keyword>
<evidence type="ECO:0000256" key="11">
    <source>
        <dbReference type="ARBA" id="ARBA00023319"/>
    </source>
</evidence>
<feature type="domain" description="Fibronectin type-III" evidence="12">
    <location>
        <begin position="72"/>
        <end position="151"/>
    </location>
</feature>
<keyword evidence="8" id="KW-1015">Disulfide bond</keyword>
<dbReference type="FunFam" id="2.60.40.10:FF:000093">
    <property type="entry name" value="Down syndrome cell adhesion molecule, isoform B"/>
    <property type="match status" value="1"/>
</dbReference>
<sequence length="151" mass="16456">AEVASVNRSSAQLHSTAKTVEVGTRFGGVVLLQGLAMYTTYSLTVQAFNSRGAGPTSQPITMRTLEGVPTLPPEKINCSATTSQSVQVWWEAPPFEGRNGVLQGYKVSYLPAEDWYEKNDVETKVTSSLRTTLQGLQRYTNYSISVLAFTA</sequence>
<evidence type="ECO:0000256" key="10">
    <source>
        <dbReference type="ARBA" id="ARBA00023180"/>
    </source>
</evidence>
<dbReference type="InterPro" id="IPR003961">
    <property type="entry name" value="FN3_dom"/>
</dbReference>
<dbReference type="AlphaFoldDB" id="A0A1B6DUK1"/>
<keyword evidence="3" id="KW-0732">Signal</keyword>
<evidence type="ECO:0000313" key="13">
    <source>
        <dbReference type="EMBL" id="JAS29352.1"/>
    </source>
</evidence>